<proteinExistence type="predicted"/>
<evidence type="ECO:0000256" key="1">
    <source>
        <dbReference type="SAM" id="SignalP"/>
    </source>
</evidence>
<evidence type="ECO:0008006" key="4">
    <source>
        <dbReference type="Google" id="ProtNLM"/>
    </source>
</evidence>
<accession>A0A432YLH2</accession>
<name>A0A432YLH2_9GAMM</name>
<sequence>MFKVLIQQKSPSLYAALSFMFAVVYLSSAHAQQLDLSSSEFNEVYASNVPVSGRVLVGIQIVSAETSPNFEVQVPSSFQAKPICLRVRSRDGTYSSENQYQVVGQPNDGLYQVNYPTKYISKLNDFSDNELALLAFPGMCTDDQLDTLMLSFRGEQIVLDDATEVVLFVNSGRSAVFVQLKNDEHGKSVRCDRIEEGIRTGYDTLCRLNYSDLTKVNGAVLLRRQGSRMLPPIKFQVAI</sequence>
<gene>
    <name evidence="2" type="ORF">CWI71_05395</name>
</gene>
<dbReference type="OrthoDB" id="6359379at2"/>
<dbReference type="AlphaFoldDB" id="A0A432YLH2"/>
<protein>
    <recommendedName>
        <fullName evidence="4">Alginate biosynthesis protein AlgF</fullName>
    </recommendedName>
</protein>
<dbReference type="EMBL" id="PIPY01000005">
    <property type="protein sequence ID" value="RUO61796.1"/>
    <property type="molecule type" value="Genomic_DNA"/>
</dbReference>
<evidence type="ECO:0000313" key="3">
    <source>
        <dbReference type="Proteomes" id="UP000288259"/>
    </source>
</evidence>
<reference evidence="3" key="1">
    <citation type="journal article" date="2018" name="Front. Microbiol.">
        <title>Genome-Based Analysis Reveals the Taxonomy and Diversity of the Family Idiomarinaceae.</title>
        <authorList>
            <person name="Liu Y."/>
            <person name="Lai Q."/>
            <person name="Shao Z."/>
        </authorList>
    </citation>
    <scope>NUCLEOTIDE SEQUENCE [LARGE SCALE GENOMIC DNA]</scope>
    <source>
        <strain evidence="3">CVS-6</strain>
    </source>
</reference>
<keyword evidence="1" id="KW-0732">Signal</keyword>
<comment type="caution">
    <text evidence="2">The sequence shown here is derived from an EMBL/GenBank/DDBJ whole genome shotgun (WGS) entry which is preliminary data.</text>
</comment>
<organism evidence="2 3">
    <name type="scientific">Pseudidiomarina insulisalsae</name>
    <dbReference type="NCBI Taxonomy" id="575789"/>
    <lineage>
        <taxon>Bacteria</taxon>
        <taxon>Pseudomonadati</taxon>
        <taxon>Pseudomonadota</taxon>
        <taxon>Gammaproteobacteria</taxon>
        <taxon>Alteromonadales</taxon>
        <taxon>Idiomarinaceae</taxon>
        <taxon>Pseudidiomarina</taxon>
    </lineage>
</organism>
<dbReference type="RefSeq" id="WP_126754256.1">
    <property type="nucleotide sequence ID" value="NZ_PIPY01000005.1"/>
</dbReference>
<feature type="signal peptide" evidence="1">
    <location>
        <begin position="1"/>
        <end position="31"/>
    </location>
</feature>
<evidence type="ECO:0000313" key="2">
    <source>
        <dbReference type="EMBL" id="RUO61796.1"/>
    </source>
</evidence>
<keyword evidence="3" id="KW-1185">Reference proteome</keyword>
<feature type="chain" id="PRO_5019153684" description="Alginate biosynthesis protein AlgF" evidence="1">
    <location>
        <begin position="32"/>
        <end position="239"/>
    </location>
</feature>
<dbReference type="Proteomes" id="UP000288259">
    <property type="component" value="Unassembled WGS sequence"/>
</dbReference>